<dbReference type="GO" id="GO:0016740">
    <property type="term" value="F:transferase activity"/>
    <property type="evidence" value="ECO:0007669"/>
    <property type="project" value="UniProtKB-KW"/>
</dbReference>
<accession>A0A5C6YR37</accession>
<protein>
    <submittedName>
        <fullName evidence="1">GNAT family N-acetyltransferase</fullName>
    </submittedName>
</protein>
<sequence>MPNSISENIVFFQSITEIPQSHWCEVVHSNQVYLSLPYLKSLEETLLHTIKPIYLLVYNTEGIPIVAGMFQIATFTYKKATQQNVFIKLFQDCRNEDDSFSIKGLVCGNIFATGEHGFAYTEKISKQNTIALLAKAAKKIQKDARWEDLFKVILFKEFWPESSKSATVLEDYKYRPFQADVNMVLSMHPAWKTFANYLQSMKAKYRTKANSAYKKSETLSIRTLSSEEIAEQQNNIQQLFSNVLNKSEYRYGENYPASFAALKESLGDLFICKGVFLNAELIAFSTAFVNGDALEANYVGIDYEYNTEYAVYERLLYDYVEEAITLKVSELHLGRTSELIKSAVGAAPVAMTLYARHTSKIKNVLLKPVLENIEPSTFELRRPFGDKLLGE</sequence>
<gene>
    <name evidence="1" type="ORF">ESV24_05140</name>
</gene>
<proteinExistence type="predicted"/>
<dbReference type="OrthoDB" id="240921at2"/>
<dbReference type="RefSeq" id="WP_111814734.1">
    <property type="nucleotide sequence ID" value="NZ_CBCRZQ010000002.1"/>
</dbReference>
<dbReference type="EMBL" id="VORU01000003">
    <property type="protein sequence ID" value="TXD69827.1"/>
    <property type="molecule type" value="Genomic_DNA"/>
</dbReference>
<dbReference type="SUPFAM" id="SSF55729">
    <property type="entry name" value="Acyl-CoA N-acyltransferases (Nat)"/>
    <property type="match status" value="1"/>
</dbReference>
<dbReference type="InterPro" id="IPR016181">
    <property type="entry name" value="Acyl_CoA_acyltransferase"/>
</dbReference>
<keyword evidence="2" id="KW-1185">Reference proteome</keyword>
<reference evidence="1 2" key="1">
    <citation type="submission" date="2019-08" db="EMBL/GenBank/DDBJ databases">
        <title>Genome of Aequorivita lipolytica Y10-2 (type strain).</title>
        <authorList>
            <person name="Bowman J.P."/>
        </authorList>
    </citation>
    <scope>NUCLEOTIDE SEQUENCE [LARGE SCALE GENOMIC DNA]</scope>
    <source>
        <strain evidence="1 2">Y10-2</strain>
    </source>
</reference>
<dbReference type="AlphaFoldDB" id="A0A5C6YR37"/>
<evidence type="ECO:0000313" key="1">
    <source>
        <dbReference type="EMBL" id="TXD69827.1"/>
    </source>
</evidence>
<comment type="caution">
    <text evidence="1">The sequence shown here is derived from an EMBL/GenBank/DDBJ whole genome shotgun (WGS) entry which is preliminary data.</text>
</comment>
<organism evidence="1 2">
    <name type="scientific">Aequorivita lipolytica</name>
    <dbReference type="NCBI Taxonomy" id="153267"/>
    <lineage>
        <taxon>Bacteria</taxon>
        <taxon>Pseudomonadati</taxon>
        <taxon>Bacteroidota</taxon>
        <taxon>Flavobacteriia</taxon>
        <taxon>Flavobacteriales</taxon>
        <taxon>Flavobacteriaceae</taxon>
        <taxon>Aequorivita</taxon>
    </lineage>
</organism>
<name>A0A5C6YR37_9FLAO</name>
<dbReference type="Proteomes" id="UP000321945">
    <property type="component" value="Unassembled WGS sequence"/>
</dbReference>
<evidence type="ECO:0000313" key="2">
    <source>
        <dbReference type="Proteomes" id="UP000321945"/>
    </source>
</evidence>
<keyword evidence="1" id="KW-0808">Transferase</keyword>